<proteinExistence type="predicted"/>
<keyword evidence="2" id="KW-0812">Transmembrane</keyword>
<feature type="transmembrane region" description="Helical" evidence="2">
    <location>
        <begin position="111"/>
        <end position="135"/>
    </location>
</feature>
<evidence type="ECO:0000313" key="4">
    <source>
        <dbReference type="Proteomes" id="UP000515275"/>
    </source>
</evidence>
<evidence type="ECO:0000313" key="3">
    <source>
        <dbReference type="EMBL" id="QNH95333.1"/>
    </source>
</evidence>
<name>A0A7G7YLG3_9CORY</name>
<feature type="compositionally biased region" description="Polar residues" evidence="1">
    <location>
        <begin position="65"/>
        <end position="81"/>
    </location>
</feature>
<feature type="region of interest" description="Disordered" evidence="1">
    <location>
        <begin position="57"/>
        <end position="82"/>
    </location>
</feature>
<reference evidence="3 4" key="1">
    <citation type="submission" date="2019-12" db="EMBL/GenBank/DDBJ databases">
        <title>Corynebacterium sp. nov., isolated from feces of the Anser Albifrons in China.</title>
        <authorList>
            <person name="Liu Q."/>
        </authorList>
    </citation>
    <scope>NUCLEOTIDE SEQUENCE [LARGE SCALE GENOMIC DNA]</scope>
    <source>
        <strain evidence="3 4">23H37-10</strain>
    </source>
</reference>
<dbReference type="RefSeq" id="WP_186276918.1">
    <property type="nucleotide sequence ID" value="NZ_CP046883.1"/>
</dbReference>
<dbReference type="EMBL" id="CP046883">
    <property type="protein sequence ID" value="QNH95333.1"/>
    <property type="molecule type" value="Genomic_DNA"/>
</dbReference>
<organism evidence="3 4">
    <name type="scientific">Corynebacterium anserum</name>
    <dbReference type="NCBI Taxonomy" id="2684406"/>
    <lineage>
        <taxon>Bacteria</taxon>
        <taxon>Bacillati</taxon>
        <taxon>Actinomycetota</taxon>
        <taxon>Actinomycetes</taxon>
        <taxon>Mycobacteriales</taxon>
        <taxon>Corynebacteriaceae</taxon>
        <taxon>Corynebacterium</taxon>
    </lineage>
</organism>
<sequence>MTHTNKGNSTSSSDAERRALNALRKANPVIDESLNSADIARRDAVLAKIFATSSTDSDVSVTSSRNNGAETETPQTPSSISALEEARIRRNKRKENRLHTQNKWRYQPKTYWLGLGSAAAAIILIAGALAVPTLLPESTTPSATASEILTQAGNAAAQRTNIVDTKSQNSQYQHRVDTDKSGQVVTSLRVTTEGKVSTKTTTSTQPGVQLNSKLKDLATRYSRWNGTELGDIEEYKYQENSSEAQPLATDARLIIKKLTLPGVDSDVRKQLFAQLANLPGNEVATKAAVTAMSNDKVVTIDRPQDNLRVSLLPTTGEVISVDNLYADGITTTIDAIGILGCTSVVGLEGPEEISLACADQNNVLTNLVWDQWNSPMATATATAWVNDCDPTCASSRTKPYPVRVKISDKENCGYNLDVYSRLEVTYTGEEIPKYEKRTEVHSIGCTE</sequence>
<gene>
    <name evidence="3" type="ORF">GP473_00190</name>
</gene>
<keyword evidence="4" id="KW-1185">Reference proteome</keyword>
<keyword evidence="2" id="KW-0472">Membrane</keyword>
<dbReference type="KEGG" id="cans:GP473_00190"/>
<protein>
    <submittedName>
        <fullName evidence="3">Uncharacterized protein</fullName>
    </submittedName>
</protein>
<evidence type="ECO:0000256" key="1">
    <source>
        <dbReference type="SAM" id="MobiDB-lite"/>
    </source>
</evidence>
<accession>A0A7G7YLG3</accession>
<dbReference type="Proteomes" id="UP000515275">
    <property type="component" value="Chromosome"/>
</dbReference>
<keyword evidence="2" id="KW-1133">Transmembrane helix</keyword>
<evidence type="ECO:0000256" key="2">
    <source>
        <dbReference type="SAM" id="Phobius"/>
    </source>
</evidence>
<dbReference type="AlphaFoldDB" id="A0A7G7YLG3"/>